<dbReference type="Proteomes" id="UP000268162">
    <property type="component" value="Unassembled WGS sequence"/>
</dbReference>
<reference evidence="5" key="1">
    <citation type="journal article" date="2018" name="Nat. Microbiol.">
        <title>Leveraging single-cell genomics to expand the fungal tree of life.</title>
        <authorList>
            <person name="Ahrendt S.R."/>
            <person name="Quandt C.A."/>
            <person name="Ciobanu D."/>
            <person name="Clum A."/>
            <person name="Salamov A."/>
            <person name="Andreopoulos B."/>
            <person name="Cheng J.F."/>
            <person name="Woyke T."/>
            <person name="Pelin A."/>
            <person name="Henrissat B."/>
            <person name="Reynolds N.K."/>
            <person name="Benny G.L."/>
            <person name="Smith M.E."/>
            <person name="James T.Y."/>
            <person name="Grigoriev I.V."/>
        </authorList>
    </citation>
    <scope>NUCLEOTIDE SEQUENCE [LARGE SCALE GENOMIC DNA]</scope>
    <source>
        <strain evidence="5">RSA 468</strain>
    </source>
</reference>
<name>A0A4V1J5T3_9FUNG</name>
<dbReference type="Pfam" id="PF12796">
    <property type="entry name" value="Ank_2"/>
    <property type="match status" value="1"/>
</dbReference>
<sequence length="194" mass="21530">MAPKNIWVAASDGLLDRVEELITKENVSVDAKDENGYTPLHAAVSYNHLHLVEYLLAHNANVNITDNDSDTPLHVCETVECAIFLVNRRADINHQNSEGLKPHESAEENEHYDVANYLRRLLNLPEVEPPTEEPEGDDDDDEGMRVEIPILETLNQHMNGVGGSGDMPSDEQLQEIATKMIMDALARQADPGPS</sequence>
<evidence type="ECO:0000256" key="3">
    <source>
        <dbReference type="PROSITE-ProRule" id="PRU00023"/>
    </source>
</evidence>
<accession>A0A4V1J5T3</accession>
<evidence type="ECO:0000256" key="1">
    <source>
        <dbReference type="ARBA" id="ARBA00022737"/>
    </source>
</evidence>
<feature type="repeat" description="ANK" evidence="3">
    <location>
        <begin position="35"/>
        <end position="67"/>
    </location>
</feature>
<dbReference type="EMBL" id="ML002222">
    <property type="protein sequence ID" value="RKP40159.1"/>
    <property type="molecule type" value="Genomic_DNA"/>
</dbReference>
<evidence type="ECO:0000256" key="2">
    <source>
        <dbReference type="ARBA" id="ARBA00023043"/>
    </source>
</evidence>
<evidence type="ECO:0000313" key="5">
    <source>
        <dbReference type="Proteomes" id="UP000268162"/>
    </source>
</evidence>
<dbReference type="PANTHER" id="PTHR24171:SF9">
    <property type="entry name" value="ANKYRIN REPEAT DOMAIN-CONTAINING PROTEIN 39"/>
    <property type="match status" value="1"/>
</dbReference>
<dbReference type="InterPro" id="IPR036770">
    <property type="entry name" value="Ankyrin_rpt-contain_sf"/>
</dbReference>
<evidence type="ECO:0000313" key="4">
    <source>
        <dbReference type="EMBL" id="RKP40159.1"/>
    </source>
</evidence>
<dbReference type="SMART" id="SM00248">
    <property type="entry name" value="ANK"/>
    <property type="match status" value="2"/>
</dbReference>
<proteinExistence type="predicted"/>
<gene>
    <name evidence="4" type="ORF">BJ085DRAFT_40753</name>
</gene>
<dbReference type="Gene3D" id="1.25.40.20">
    <property type="entry name" value="Ankyrin repeat-containing domain"/>
    <property type="match status" value="1"/>
</dbReference>
<keyword evidence="1" id="KW-0677">Repeat</keyword>
<keyword evidence="2 3" id="KW-0040">ANK repeat</keyword>
<dbReference type="PROSITE" id="PS50088">
    <property type="entry name" value="ANK_REPEAT"/>
    <property type="match status" value="1"/>
</dbReference>
<protein>
    <submittedName>
        <fullName evidence="4">Ankyrin repeat-containing domain protein</fullName>
    </submittedName>
</protein>
<dbReference type="SUPFAM" id="SSF48403">
    <property type="entry name" value="Ankyrin repeat"/>
    <property type="match status" value="1"/>
</dbReference>
<dbReference type="PROSITE" id="PS50297">
    <property type="entry name" value="ANK_REP_REGION"/>
    <property type="match status" value="1"/>
</dbReference>
<dbReference type="AlphaFoldDB" id="A0A4V1J5T3"/>
<dbReference type="PANTHER" id="PTHR24171">
    <property type="entry name" value="ANKYRIN REPEAT DOMAIN-CONTAINING PROTEIN 39-RELATED"/>
    <property type="match status" value="1"/>
</dbReference>
<organism evidence="4 5">
    <name type="scientific">Dimargaris cristalligena</name>
    <dbReference type="NCBI Taxonomy" id="215637"/>
    <lineage>
        <taxon>Eukaryota</taxon>
        <taxon>Fungi</taxon>
        <taxon>Fungi incertae sedis</taxon>
        <taxon>Zoopagomycota</taxon>
        <taxon>Kickxellomycotina</taxon>
        <taxon>Dimargaritomycetes</taxon>
        <taxon>Dimargaritales</taxon>
        <taxon>Dimargaritaceae</taxon>
        <taxon>Dimargaris</taxon>
    </lineage>
</organism>
<dbReference type="InterPro" id="IPR002110">
    <property type="entry name" value="Ankyrin_rpt"/>
</dbReference>
<dbReference type="STRING" id="215637.A0A4V1J5T3"/>
<keyword evidence="5" id="KW-1185">Reference proteome</keyword>